<dbReference type="Proteomes" id="UP000215596">
    <property type="component" value="Unassembled WGS sequence"/>
</dbReference>
<protein>
    <recommendedName>
        <fullName evidence="3">YjcQ protein</fullName>
    </recommendedName>
</protein>
<dbReference type="AlphaFoldDB" id="A0A268EL97"/>
<evidence type="ECO:0008006" key="3">
    <source>
        <dbReference type="Google" id="ProtNLM"/>
    </source>
</evidence>
<dbReference type="Gene3D" id="1.10.10.10">
    <property type="entry name" value="Winged helix-like DNA-binding domain superfamily/Winged helix DNA-binding domain"/>
    <property type="match status" value="1"/>
</dbReference>
<dbReference type="SUPFAM" id="SSF46785">
    <property type="entry name" value="Winged helix' DNA-binding domain"/>
    <property type="match status" value="1"/>
</dbReference>
<proteinExistence type="predicted"/>
<dbReference type="InterPro" id="IPR036388">
    <property type="entry name" value="WH-like_DNA-bd_sf"/>
</dbReference>
<evidence type="ECO:0000313" key="2">
    <source>
        <dbReference type="Proteomes" id="UP000215596"/>
    </source>
</evidence>
<gene>
    <name evidence="1" type="ORF">CHH67_18835</name>
</gene>
<reference evidence="1 2" key="1">
    <citation type="submission" date="2017-07" db="EMBL/GenBank/DDBJ databases">
        <title>Isolation and whole genome analysis of endospore-forming bacteria from heroin.</title>
        <authorList>
            <person name="Kalinowski J."/>
            <person name="Ahrens B."/>
            <person name="Al-Dilaimi A."/>
            <person name="Winkler A."/>
            <person name="Wibberg D."/>
            <person name="Schleenbecker U."/>
            <person name="Ruckert C."/>
            <person name="Wolfel R."/>
            <person name="Grass G."/>
        </authorList>
    </citation>
    <scope>NUCLEOTIDE SEQUENCE [LARGE SCALE GENOMIC DNA]</scope>
    <source>
        <strain evidence="1 2">7537-G1</strain>
    </source>
</reference>
<evidence type="ECO:0000313" key="1">
    <source>
        <dbReference type="EMBL" id="PAD73893.1"/>
    </source>
</evidence>
<accession>A0A268EL97</accession>
<name>A0A268EL97_9BACL</name>
<dbReference type="Pfam" id="PF09639">
    <property type="entry name" value="YjcQ"/>
    <property type="match status" value="1"/>
</dbReference>
<dbReference type="InterPro" id="IPR036390">
    <property type="entry name" value="WH_DNA-bd_sf"/>
</dbReference>
<comment type="caution">
    <text evidence="1">The sequence shown here is derived from an EMBL/GenBank/DDBJ whole genome shotgun (WGS) entry which is preliminary data.</text>
</comment>
<dbReference type="OrthoDB" id="2085166at2"/>
<sequence length="110" mass="12238">MASKTLKVMQQILEHFDESMDSDEIDMGPISAENMGISEARWNRVIGMMLEEGLIDGFAEIAHLGSSHLAYGAVNPRITLRGLIFLNENSNAAKIYEIAKEIRGWVPGFK</sequence>
<dbReference type="EMBL" id="NPBY01000061">
    <property type="protein sequence ID" value="PAD73893.1"/>
    <property type="molecule type" value="Genomic_DNA"/>
</dbReference>
<dbReference type="InterPro" id="IPR018597">
    <property type="entry name" value="Phage_Tuc2009_YjcQ"/>
</dbReference>
<organism evidence="1 2">
    <name type="scientific">Paenibacillus campinasensis</name>
    <dbReference type="NCBI Taxonomy" id="66347"/>
    <lineage>
        <taxon>Bacteria</taxon>
        <taxon>Bacillati</taxon>
        <taxon>Bacillota</taxon>
        <taxon>Bacilli</taxon>
        <taxon>Bacillales</taxon>
        <taxon>Paenibacillaceae</taxon>
        <taxon>Paenibacillus</taxon>
    </lineage>
</organism>
<dbReference type="RefSeq" id="WP_095266802.1">
    <property type="nucleotide sequence ID" value="NZ_NPBY01000061.1"/>
</dbReference>